<organism evidence="1 2">
    <name type="scientific">Pontibacillus salipaludis</name>
    <dbReference type="NCBI Taxonomy" id="1697394"/>
    <lineage>
        <taxon>Bacteria</taxon>
        <taxon>Bacillati</taxon>
        <taxon>Bacillota</taxon>
        <taxon>Bacilli</taxon>
        <taxon>Bacillales</taxon>
        <taxon>Bacillaceae</taxon>
        <taxon>Pontibacillus</taxon>
    </lineage>
</organism>
<gene>
    <name evidence="1" type="ORF">GCM10011389_06650</name>
</gene>
<dbReference type="EMBL" id="BMIN01000002">
    <property type="protein sequence ID" value="GGD01950.1"/>
    <property type="molecule type" value="Genomic_DNA"/>
</dbReference>
<accession>A0ABQ1PRP1</accession>
<reference evidence="2" key="1">
    <citation type="journal article" date="2019" name="Int. J. Syst. Evol. Microbiol.">
        <title>The Global Catalogue of Microorganisms (GCM) 10K type strain sequencing project: providing services to taxonomists for standard genome sequencing and annotation.</title>
        <authorList>
            <consortium name="The Broad Institute Genomics Platform"/>
            <consortium name="The Broad Institute Genome Sequencing Center for Infectious Disease"/>
            <person name="Wu L."/>
            <person name="Ma J."/>
        </authorList>
    </citation>
    <scope>NUCLEOTIDE SEQUENCE [LARGE SCALE GENOMIC DNA]</scope>
    <source>
        <strain evidence="2">CGMCC 1.15353</strain>
    </source>
</reference>
<name>A0ABQ1PRP1_9BACI</name>
<keyword evidence="2" id="KW-1185">Reference proteome</keyword>
<proteinExistence type="predicted"/>
<evidence type="ECO:0000313" key="1">
    <source>
        <dbReference type="EMBL" id="GGD01950.1"/>
    </source>
</evidence>
<dbReference type="Proteomes" id="UP000642571">
    <property type="component" value="Unassembled WGS sequence"/>
</dbReference>
<evidence type="ECO:0000313" key="2">
    <source>
        <dbReference type="Proteomes" id="UP000642571"/>
    </source>
</evidence>
<comment type="caution">
    <text evidence="1">The sequence shown here is derived from an EMBL/GenBank/DDBJ whole genome shotgun (WGS) entry which is preliminary data.</text>
</comment>
<protein>
    <submittedName>
        <fullName evidence="1">Uncharacterized protein</fullName>
    </submittedName>
</protein>
<dbReference type="RefSeq" id="WP_188650882.1">
    <property type="nucleotide sequence ID" value="NZ_BMIN01000002.1"/>
</dbReference>
<sequence length="124" mass="14159">MIKAASLKQLREVKGDLEALQATEQELFQQFIHVIQLTRQLQLRYDYMGCLLQQEDPSQCAPDFIEESVLNLYQHEINTLKKHPQIHNLESILVHYQRIGYTKISLLALGESPESLVGPSIATA</sequence>